<evidence type="ECO:0000313" key="1">
    <source>
        <dbReference type="EMBL" id="MCI81313.1"/>
    </source>
</evidence>
<sequence length="34" mass="3614">NCVICNSAFRGLLQRLCSEAACAQRQGVSSEVEA</sequence>
<reference evidence="1 2" key="1">
    <citation type="journal article" date="2018" name="Front. Plant Sci.">
        <title>Red Clover (Trifolium pratense) and Zigzag Clover (T. medium) - A Picture of Genomic Similarities and Differences.</title>
        <authorList>
            <person name="Dluhosova J."/>
            <person name="Istvanek J."/>
            <person name="Nedelnik J."/>
            <person name="Repkova J."/>
        </authorList>
    </citation>
    <scope>NUCLEOTIDE SEQUENCE [LARGE SCALE GENOMIC DNA]</scope>
    <source>
        <strain evidence="2">cv. 10/8</strain>
        <tissue evidence="1">Leaf</tissue>
    </source>
</reference>
<organism evidence="1 2">
    <name type="scientific">Trifolium medium</name>
    <dbReference type="NCBI Taxonomy" id="97028"/>
    <lineage>
        <taxon>Eukaryota</taxon>
        <taxon>Viridiplantae</taxon>
        <taxon>Streptophyta</taxon>
        <taxon>Embryophyta</taxon>
        <taxon>Tracheophyta</taxon>
        <taxon>Spermatophyta</taxon>
        <taxon>Magnoliopsida</taxon>
        <taxon>eudicotyledons</taxon>
        <taxon>Gunneridae</taxon>
        <taxon>Pentapetalae</taxon>
        <taxon>rosids</taxon>
        <taxon>fabids</taxon>
        <taxon>Fabales</taxon>
        <taxon>Fabaceae</taxon>
        <taxon>Papilionoideae</taxon>
        <taxon>50 kb inversion clade</taxon>
        <taxon>NPAAA clade</taxon>
        <taxon>Hologalegina</taxon>
        <taxon>IRL clade</taxon>
        <taxon>Trifolieae</taxon>
        <taxon>Trifolium</taxon>
    </lineage>
</organism>
<name>A0A392V1J0_9FABA</name>
<proteinExistence type="predicted"/>
<dbReference type="Proteomes" id="UP000265520">
    <property type="component" value="Unassembled WGS sequence"/>
</dbReference>
<dbReference type="EMBL" id="LXQA011016012">
    <property type="protein sequence ID" value="MCI81313.1"/>
    <property type="molecule type" value="Genomic_DNA"/>
</dbReference>
<evidence type="ECO:0000313" key="2">
    <source>
        <dbReference type="Proteomes" id="UP000265520"/>
    </source>
</evidence>
<accession>A0A392V1J0</accession>
<protein>
    <submittedName>
        <fullName evidence="1">Uncharacterized protein</fullName>
    </submittedName>
</protein>
<keyword evidence="2" id="KW-1185">Reference proteome</keyword>
<feature type="non-terminal residue" evidence="1">
    <location>
        <position position="1"/>
    </location>
</feature>
<dbReference type="AlphaFoldDB" id="A0A392V1J0"/>
<comment type="caution">
    <text evidence="1">The sequence shown here is derived from an EMBL/GenBank/DDBJ whole genome shotgun (WGS) entry which is preliminary data.</text>
</comment>